<dbReference type="Gene3D" id="1.10.10.1320">
    <property type="entry name" value="Anti-sigma factor, zinc-finger domain"/>
    <property type="match status" value="1"/>
</dbReference>
<dbReference type="Pfam" id="PF10099">
    <property type="entry name" value="RskA_C"/>
    <property type="match status" value="1"/>
</dbReference>
<dbReference type="HOGENOM" id="CLU_075802_1_0_11"/>
<evidence type="ECO:0000256" key="11">
    <source>
        <dbReference type="SAM" id="Phobius"/>
    </source>
</evidence>
<evidence type="ECO:0000256" key="10">
    <source>
        <dbReference type="ARBA" id="ARBA00030803"/>
    </source>
</evidence>
<accession>A0A060ZIL8</accession>
<evidence type="ECO:0000259" key="13">
    <source>
        <dbReference type="Pfam" id="PF13490"/>
    </source>
</evidence>
<feature type="domain" description="Anti-sigma K factor RskA C-terminal" evidence="12">
    <location>
        <begin position="105"/>
        <end position="249"/>
    </location>
</feature>
<evidence type="ECO:0000256" key="3">
    <source>
        <dbReference type="ARBA" id="ARBA00022475"/>
    </source>
</evidence>
<name>A0A060ZIL8_9ACTN</name>
<comment type="subcellular location">
    <subcellularLocation>
        <location evidence="2">Cell membrane</location>
    </subcellularLocation>
    <subcellularLocation>
        <location evidence="1">Membrane</location>
        <topology evidence="1">Single-pass membrane protein</topology>
    </subcellularLocation>
</comment>
<dbReference type="EMBL" id="JAGGLR010000005">
    <property type="protein sequence ID" value="MBP2061159.1"/>
    <property type="molecule type" value="Genomic_DNA"/>
</dbReference>
<dbReference type="GO" id="GO:0016989">
    <property type="term" value="F:sigma factor antagonist activity"/>
    <property type="evidence" value="ECO:0007669"/>
    <property type="project" value="TreeGrafter"/>
</dbReference>
<dbReference type="RefSeq" id="WP_044568963.1">
    <property type="nucleotide sequence ID" value="NZ_BAABDR010000049.1"/>
</dbReference>
<evidence type="ECO:0000256" key="2">
    <source>
        <dbReference type="ARBA" id="ARBA00004236"/>
    </source>
</evidence>
<evidence type="ECO:0000256" key="6">
    <source>
        <dbReference type="ARBA" id="ARBA00023015"/>
    </source>
</evidence>
<dbReference type="AlphaFoldDB" id="A0A060ZIL8"/>
<evidence type="ECO:0000313" key="16">
    <source>
        <dbReference type="Proteomes" id="UP000756710"/>
    </source>
</evidence>
<evidence type="ECO:0000313" key="14">
    <source>
        <dbReference type="EMBL" id="CDR05574.1"/>
    </source>
</evidence>
<evidence type="ECO:0000256" key="7">
    <source>
        <dbReference type="ARBA" id="ARBA00023136"/>
    </source>
</evidence>
<protein>
    <recommendedName>
        <fullName evidence="10">Regulator of SigK</fullName>
    </recommendedName>
    <alternativeName>
        <fullName evidence="9">Sigma-K anti-sigma factor RskA</fullName>
    </alternativeName>
</protein>
<proteinExistence type="predicted"/>
<keyword evidence="4 11" id="KW-0812">Transmembrane</keyword>
<dbReference type="InterPro" id="IPR051474">
    <property type="entry name" value="Anti-sigma-K/W_factor"/>
</dbReference>
<dbReference type="Pfam" id="PF13490">
    <property type="entry name" value="zf-HC2"/>
    <property type="match status" value="1"/>
</dbReference>
<reference evidence="14" key="1">
    <citation type="submission" date="2014-05" db="EMBL/GenBank/DDBJ databases">
        <authorList>
            <person name="Horn Fabian"/>
        </authorList>
    </citation>
    <scope>NUCLEOTIDE SEQUENCE</scope>
</reference>
<dbReference type="InterPro" id="IPR027383">
    <property type="entry name" value="Znf_put"/>
</dbReference>
<evidence type="ECO:0000256" key="9">
    <source>
        <dbReference type="ARBA" id="ARBA00029829"/>
    </source>
</evidence>
<evidence type="ECO:0000256" key="1">
    <source>
        <dbReference type="ARBA" id="ARBA00004167"/>
    </source>
</evidence>
<dbReference type="EMBL" id="LK022848">
    <property type="protein sequence ID" value="CDR05574.1"/>
    <property type="molecule type" value="Genomic_DNA"/>
</dbReference>
<dbReference type="InterPro" id="IPR041916">
    <property type="entry name" value="Anti_sigma_zinc_sf"/>
</dbReference>
<dbReference type="GO" id="GO:0005886">
    <property type="term" value="C:plasma membrane"/>
    <property type="evidence" value="ECO:0007669"/>
    <property type="project" value="UniProtKB-SubCell"/>
</dbReference>
<evidence type="ECO:0000259" key="12">
    <source>
        <dbReference type="Pfam" id="PF10099"/>
    </source>
</evidence>
<reference evidence="15 16" key="2">
    <citation type="submission" date="2021-03" db="EMBL/GenBank/DDBJ databases">
        <title>Genomic Encyclopedia of Type Strains, Phase IV (KMG-IV): sequencing the most valuable type-strain genomes for metagenomic binning, comparative biology and taxonomic classification.</title>
        <authorList>
            <person name="Goeker M."/>
        </authorList>
    </citation>
    <scope>NUCLEOTIDE SEQUENCE [LARGE SCALE GENOMIC DNA]</scope>
    <source>
        <strain evidence="15 16">DSM 41954</strain>
    </source>
</reference>
<keyword evidence="8" id="KW-0804">Transcription</keyword>
<keyword evidence="16" id="KW-1185">Reference proteome</keyword>
<sequence>MTRADLHTLTGAYSVNALSGRELTEFERHLAVCDACRQEVRELRETAAKLAVATSLTPPPTMKDDVLRRIATVRQEPPRVAAREARESHAGPRRRTGRRAMNFALAACVAAAAVCGGVAMWQYRQASDARDTARRSEQRVAQAEELTQVLAAPDAHSRSGRMTDGSTGTVVVSRGLNKAVFLASGLPEPPAGRIYQLWFSDGGTMRPAGLVDSSGRSTAAVMSGAVGKASAMGVTVEPAGGSKAPTSDPLVLLTFPSA</sequence>
<evidence type="ECO:0000313" key="15">
    <source>
        <dbReference type="EMBL" id="MBP2061159.1"/>
    </source>
</evidence>
<evidence type="ECO:0000256" key="8">
    <source>
        <dbReference type="ARBA" id="ARBA00023163"/>
    </source>
</evidence>
<keyword evidence="7 11" id="KW-0472">Membrane</keyword>
<organism evidence="14">
    <name type="scientific">Streptomyces iranensis</name>
    <dbReference type="NCBI Taxonomy" id="576784"/>
    <lineage>
        <taxon>Bacteria</taxon>
        <taxon>Bacillati</taxon>
        <taxon>Actinomycetota</taxon>
        <taxon>Actinomycetes</taxon>
        <taxon>Kitasatosporales</taxon>
        <taxon>Streptomycetaceae</taxon>
        <taxon>Streptomyces</taxon>
        <taxon>Streptomyces violaceusniger group</taxon>
    </lineage>
</organism>
<keyword evidence="5 11" id="KW-1133">Transmembrane helix</keyword>
<dbReference type="GO" id="GO:0006417">
    <property type="term" value="P:regulation of translation"/>
    <property type="evidence" value="ECO:0007669"/>
    <property type="project" value="TreeGrafter"/>
</dbReference>
<gene>
    <name evidence="15" type="ORF">J2Z30_002167</name>
    <name evidence="14" type="ORF">SIRAN2519</name>
</gene>
<feature type="domain" description="Putative zinc-finger" evidence="13">
    <location>
        <begin position="16"/>
        <end position="37"/>
    </location>
</feature>
<dbReference type="Proteomes" id="UP000756710">
    <property type="component" value="Unassembled WGS sequence"/>
</dbReference>
<dbReference type="PANTHER" id="PTHR37461">
    <property type="entry name" value="ANTI-SIGMA-K FACTOR RSKA"/>
    <property type="match status" value="1"/>
</dbReference>
<keyword evidence="6" id="KW-0805">Transcription regulation</keyword>
<feature type="transmembrane region" description="Helical" evidence="11">
    <location>
        <begin position="103"/>
        <end position="123"/>
    </location>
</feature>
<dbReference type="PANTHER" id="PTHR37461:SF1">
    <property type="entry name" value="ANTI-SIGMA-K FACTOR RSKA"/>
    <property type="match status" value="1"/>
</dbReference>
<dbReference type="InterPro" id="IPR018764">
    <property type="entry name" value="RskA_C"/>
</dbReference>
<keyword evidence="3" id="KW-1003">Cell membrane</keyword>
<evidence type="ECO:0000256" key="5">
    <source>
        <dbReference type="ARBA" id="ARBA00022989"/>
    </source>
</evidence>
<evidence type="ECO:0000256" key="4">
    <source>
        <dbReference type="ARBA" id="ARBA00022692"/>
    </source>
</evidence>